<dbReference type="EMBL" id="UOFR01000003">
    <property type="protein sequence ID" value="VAW90701.1"/>
    <property type="molecule type" value="Genomic_DNA"/>
</dbReference>
<organism evidence="1">
    <name type="scientific">hydrothermal vent metagenome</name>
    <dbReference type="NCBI Taxonomy" id="652676"/>
    <lineage>
        <taxon>unclassified sequences</taxon>
        <taxon>metagenomes</taxon>
        <taxon>ecological metagenomes</taxon>
    </lineage>
</organism>
<evidence type="ECO:0000313" key="1">
    <source>
        <dbReference type="EMBL" id="VAW90701.1"/>
    </source>
</evidence>
<dbReference type="PRINTS" id="PR01699">
    <property type="entry name" value="ORGNOHGLYASE"/>
</dbReference>
<dbReference type="InterPro" id="IPR053717">
    <property type="entry name" value="MerB_lyase_sf"/>
</dbReference>
<dbReference type="InterPro" id="IPR004927">
    <property type="entry name" value="MerB"/>
</dbReference>
<evidence type="ECO:0008006" key="2">
    <source>
        <dbReference type="Google" id="ProtNLM"/>
    </source>
</evidence>
<gene>
    <name evidence="1" type="ORF">MNBD_GAMMA21-1781</name>
</gene>
<protein>
    <recommendedName>
        <fullName evidence="2">Alkylmercury lyase</fullName>
    </recommendedName>
</protein>
<accession>A0A3B0ZGG4</accession>
<sequence>MNIRQISDYFIKAFPAANLNEQQLSLTLYQQLALGKPVEIEQLQTMSQLTKQQIKHLLHTWPGVFFDDNNNVNGFWGMTTEKMPHQLNINENIIYTWCAWDTLFIPGLINITVNVISTCPVTARRIELTVSPSQAYPINNQPVFLSFVNPDEGRLNDDVIASFCHFVHYFDSRSVAEQWTDEHPDTFLLTLDDAFMVAKQVNAARYHLALH</sequence>
<dbReference type="Gene3D" id="3.30.450.410">
    <property type="match status" value="1"/>
</dbReference>
<dbReference type="AlphaFoldDB" id="A0A3B0ZGG4"/>
<dbReference type="InterPro" id="IPR036390">
    <property type="entry name" value="WH_DNA-bd_sf"/>
</dbReference>
<dbReference type="SUPFAM" id="SSF160387">
    <property type="entry name" value="NosL/MerB-like"/>
    <property type="match status" value="1"/>
</dbReference>
<name>A0A3B0ZGG4_9ZZZZ</name>
<proteinExistence type="predicted"/>
<reference evidence="1" key="1">
    <citation type="submission" date="2018-06" db="EMBL/GenBank/DDBJ databases">
        <authorList>
            <person name="Zhirakovskaya E."/>
        </authorList>
    </citation>
    <scope>NUCLEOTIDE SEQUENCE</scope>
</reference>
<dbReference type="GO" id="GO:0018836">
    <property type="term" value="F:alkylmercury lyase activity"/>
    <property type="evidence" value="ECO:0007669"/>
    <property type="project" value="InterPro"/>
</dbReference>
<dbReference type="Pfam" id="PF03243">
    <property type="entry name" value="MerB"/>
    <property type="match status" value="1"/>
</dbReference>
<dbReference type="SUPFAM" id="SSF46785">
    <property type="entry name" value="Winged helix' DNA-binding domain"/>
    <property type="match status" value="1"/>
</dbReference>